<reference evidence="4 5" key="1">
    <citation type="journal article" date="2015" name="Genome Announc.">
        <title>Expanding the biotechnology potential of lactobacilli through comparative genomics of 213 strains and associated genera.</title>
        <authorList>
            <person name="Sun Z."/>
            <person name="Harris H.M."/>
            <person name="McCann A."/>
            <person name="Guo C."/>
            <person name="Argimon S."/>
            <person name="Zhang W."/>
            <person name="Yang X."/>
            <person name="Jeffery I.B."/>
            <person name="Cooney J.C."/>
            <person name="Kagawa T.F."/>
            <person name="Liu W."/>
            <person name="Song Y."/>
            <person name="Salvetti E."/>
            <person name="Wrobel A."/>
            <person name="Rasinkangas P."/>
            <person name="Parkhill J."/>
            <person name="Rea M.C."/>
            <person name="O'Sullivan O."/>
            <person name="Ritari J."/>
            <person name="Douillard F.P."/>
            <person name="Paul Ross R."/>
            <person name="Yang R."/>
            <person name="Briner A.E."/>
            <person name="Felis G.E."/>
            <person name="de Vos W.M."/>
            <person name="Barrangou R."/>
            <person name="Klaenhammer T.R."/>
            <person name="Caufield P.W."/>
            <person name="Cui Y."/>
            <person name="Zhang H."/>
            <person name="O'Toole P.W."/>
        </authorList>
    </citation>
    <scope>NUCLEOTIDE SEQUENCE [LARGE SCALE GENOMIC DNA]</scope>
    <source>
        <strain evidence="4 5">JCM 15530</strain>
    </source>
</reference>
<name>A0A0R1HPQ6_9LACO</name>
<dbReference type="STRING" id="1302272.FC96_GL001545"/>
<evidence type="ECO:0000313" key="5">
    <source>
        <dbReference type="Proteomes" id="UP000050911"/>
    </source>
</evidence>
<evidence type="ECO:0000256" key="2">
    <source>
        <dbReference type="PROSITE-ProRule" id="PRU00335"/>
    </source>
</evidence>
<dbReference type="SUPFAM" id="SSF46689">
    <property type="entry name" value="Homeodomain-like"/>
    <property type="match status" value="1"/>
</dbReference>
<dbReference type="PATRIC" id="fig|1302272.5.peg.1562"/>
<dbReference type="PROSITE" id="PS50977">
    <property type="entry name" value="HTH_TETR_2"/>
    <property type="match status" value="1"/>
</dbReference>
<dbReference type="EMBL" id="AZCX01000003">
    <property type="protein sequence ID" value="KRK48440.1"/>
    <property type="molecule type" value="Genomic_DNA"/>
</dbReference>
<protein>
    <recommendedName>
        <fullName evidence="3">HTH tetR-type domain-containing protein</fullName>
    </recommendedName>
</protein>
<feature type="domain" description="HTH tetR-type" evidence="3">
    <location>
        <begin position="1"/>
        <end position="37"/>
    </location>
</feature>
<organism evidence="4 5">
    <name type="scientific">Secundilactobacillus kimchicus JCM 15530</name>
    <dbReference type="NCBI Taxonomy" id="1302272"/>
    <lineage>
        <taxon>Bacteria</taxon>
        <taxon>Bacillati</taxon>
        <taxon>Bacillota</taxon>
        <taxon>Bacilli</taxon>
        <taxon>Lactobacillales</taxon>
        <taxon>Lactobacillaceae</taxon>
        <taxon>Secundilactobacillus</taxon>
    </lineage>
</organism>
<dbReference type="Proteomes" id="UP000050911">
    <property type="component" value="Unassembled WGS sequence"/>
</dbReference>
<accession>A0A0R1HPQ6</accession>
<proteinExistence type="predicted"/>
<gene>
    <name evidence="4" type="ORF">FC96_GL001545</name>
</gene>
<evidence type="ECO:0000259" key="3">
    <source>
        <dbReference type="PROSITE" id="PS50977"/>
    </source>
</evidence>
<comment type="caution">
    <text evidence="2">Lacks conserved residue(s) required for the propagation of feature annotation.</text>
</comment>
<dbReference type="InterPro" id="IPR009057">
    <property type="entry name" value="Homeodomain-like_sf"/>
</dbReference>
<dbReference type="Pfam" id="PF00440">
    <property type="entry name" value="TetR_N"/>
    <property type="match status" value="1"/>
</dbReference>
<comment type="caution">
    <text evidence="4">The sequence shown here is derived from an EMBL/GenBank/DDBJ whole genome shotgun (WGS) entry which is preliminary data.</text>
</comment>
<evidence type="ECO:0000256" key="1">
    <source>
        <dbReference type="ARBA" id="ARBA00023125"/>
    </source>
</evidence>
<keyword evidence="1 2" id="KW-0238">DNA-binding</keyword>
<evidence type="ECO:0000313" key="4">
    <source>
        <dbReference type="EMBL" id="KRK48440.1"/>
    </source>
</evidence>
<dbReference type="InterPro" id="IPR001647">
    <property type="entry name" value="HTH_TetR"/>
</dbReference>
<keyword evidence="5" id="KW-1185">Reference proteome</keyword>
<sequence length="188" mass="21533">MAKIAQLAGVSRATLYGYFKNKDEIVEAVVGRHLMFINRNTKTPVSLTVEGYVTLRLNAQLLIGAQAPIFRDDLTQTMPALARRLEAAYQNFRQFTIEQLQLLKSAKIINDQFSPERLFRQDELFIPAVINDILTHHRPFIETEQLLTDYLTAELTGTVTDPQTILVALDKSKTFRHRIFDELAATYY</sequence>
<dbReference type="Gene3D" id="1.10.357.10">
    <property type="entry name" value="Tetracycline Repressor, domain 2"/>
    <property type="match status" value="1"/>
</dbReference>
<dbReference type="GO" id="GO:0003677">
    <property type="term" value="F:DNA binding"/>
    <property type="evidence" value="ECO:0007669"/>
    <property type="project" value="UniProtKB-UniRule"/>
</dbReference>
<dbReference type="AlphaFoldDB" id="A0A0R1HPQ6"/>